<evidence type="ECO:0000313" key="12">
    <source>
        <dbReference type="EMBL" id="OGH82601.1"/>
    </source>
</evidence>
<evidence type="ECO:0000256" key="3">
    <source>
        <dbReference type="ARBA" id="ARBA00012967"/>
    </source>
</evidence>
<protein>
    <recommendedName>
        <fullName evidence="3 7">L-lactate dehydrogenase</fullName>
        <shortName evidence="7">L-LDH</shortName>
        <ecNumber evidence="3 7">1.1.1.27</ecNumber>
    </recommendedName>
</protein>
<dbReference type="InterPro" id="IPR036291">
    <property type="entry name" value="NAD(P)-bd_dom_sf"/>
</dbReference>
<proteinExistence type="inferred from homology"/>
<dbReference type="SUPFAM" id="SSF51735">
    <property type="entry name" value="NAD(P)-binding Rossmann-fold domains"/>
    <property type="match status" value="1"/>
</dbReference>
<evidence type="ECO:0000256" key="1">
    <source>
        <dbReference type="ARBA" id="ARBA00004843"/>
    </source>
</evidence>
<organism evidence="12 13">
    <name type="scientific">Candidatus Magasanikbacteria bacterium RIFOXYB1_FULL_40_15</name>
    <dbReference type="NCBI Taxonomy" id="1798697"/>
    <lineage>
        <taxon>Bacteria</taxon>
        <taxon>Candidatus Magasanikiibacteriota</taxon>
    </lineage>
</organism>
<comment type="similarity">
    <text evidence="2 7">Belongs to the LDH/MDH superfamily. LDH family.</text>
</comment>
<dbReference type="Gene3D" id="3.90.110.10">
    <property type="entry name" value="Lactate dehydrogenase/glycoside hydrolase, family 4, C-terminal"/>
    <property type="match status" value="1"/>
</dbReference>
<comment type="caution">
    <text evidence="12">The sequence shown here is derived from an EMBL/GenBank/DDBJ whole genome shotgun (WGS) entry which is preliminary data.</text>
</comment>
<dbReference type="GO" id="GO:0006096">
    <property type="term" value="P:glycolytic process"/>
    <property type="evidence" value="ECO:0007669"/>
    <property type="project" value="UniProtKB-UniRule"/>
</dbReference>
<dbReference type="PANTHER" id="PTHR43128:SF16">
    <property type="entry name" value="L-LACTATE DEHYDROGENASE"/>
    <property type="match status" value="1"/>
</dbReference>
<dbReference type="EC" id="1.1.1.27" evidence="3 7"/>
<dbReference type="NCBIfam" id="NF000824">
    <property type="entry name" value="PRK00066.1"/>
    <property type="match status" value="1"/>
</dbReference>
<dbReference type="InterPro" id="IPR011304">
    <property type="entry name" value="L-lactate_DH"/>
</dbReference>
<feature type="binding site" evidence="7 9">
    <location>
        <begin position="124"/>
        <end position="126"/>
    </location>
    <ligand>
        <name>NAD(+)</name>
        <dbReference type="ChEBI" id="CHEBI:57540"/>
    </ligand>
</feature>
<evidence type="ECO:0000256" key="4">
    <source>
        <dbReference type="ARBA" id="ARBA00023002"/>
    </source>
</evidence>
<dbReference type="NCBIfam" id="TIGR01771">
    <property type="entry name" value="L-LDH-NAD"/>
    <property type="match status" value="1"/>
</dbReference>
<dbReference type="Proteomes" id="UP000176300">
    <property type="component" value="Unassembled WGS sequence"/>
</dbReference>
<dbReference type="AlphaFoldDB" id="A0A1F6NFI4"/>
<evidence type="ECO:0000256" key="2">
    <source>
        <dbReference type="ARBA" id="ARBA00006054"/>
    </source>
</evidence>
<dbReference type="Pfam" id="PF00056">
    <property type="entry name" value="Ldh_1_N"/>
    <property type="match status" value="1"/>
</dbReference>
<feature type="binding site" evidence="7">
    <location>
        <position position="174"/>
    </location>
    <ligand>
        <name>beta-D-fructose 1,6-bisphosphate</name>
        <dbReference type="ChEBI" id="CHEBI:32966"/>
        <note>allosteric activator</note>
    </ligand>
</feature>
<dbReference type="InterPro" id="IPR001557">
    <property type="entry name" value="L-lactate/malate_DH"/>
</dbReference>
<dbReference type="InterPro" id="IPR015955">
    <property type="entry name" value="Lactate_DH/Glyco_Ohase_4_C"/>
</dbReference>
<feature type="active site" description="Proton acceptor" evidence="7 8">
    <location>
        <position position="181"/>
    </location>
</feature>
<dbReference type="PROSITE" id="PS00064">
    <property type="entry name" value="L_LDH"/>
    <property type="match status" value="1"/>
</dbReference>
<dbReference type="Pfam" id="PF02866">
    <property type="entry name" value="Ldh_1_C"/>
    <property type="match status" value="1"/>
</dbReference>
<dbReference type="PRINTS" id="PR00086">
    <property type="entry name" value="LLDHDRGNASE"/>
</dbReference>
<dbReference type="EMBL" id="MFQS01000037">
    <property type="protein sequence ID" value="OGH82601.1"/>
    <property type="molecule type" value="Genomic_DNA"/>
</dbReference>
<keyword evidence="5 7" id="KW-0520">NAD</keyword>
<evidence type="ECO:0000256" key="8">
    <source>
        <dbReference type="PIRSR" id="PIRSR000102-1"/>
    </source>
</evidence>
<evidence type="ECO:0000256" key="5">
    <source>
        <dbReference type="ARBA" id="ARBA00023027"/>
    </source>
</evidence>
<feature type="binding site" evidence="7">
    <location>
        <position position="20"/>
    </location>
    <ligand>
        <name>NAD(+)</name>
        <dbReference type="ChEBI" id="CHEBI:57540"/>
    </ligand>
</feature>
<feature type="binding site" evidence="7">
    <location>
        <position position="159"/>
    </location>
    <ligand>
        <name>beta-D-fructose 1,6-bisphosphate</name>
        <dbReference type="ChEBI" id="CHEBI:32966"/>
        <note>allosteric activator</note>
    </ligand>
</feature>
<keyword evidence="4 7" id="KW-0560">Oxidoreductase</keyword>
<dbReference type="InterPro" id="IPR001236">
    <property type="entry name" value="Lactate/malate_DH_N"/>
</dbReference>
<evidence type="ECO:0000256" key="7">
    <source>
        <dbReference type="HAMAP-Rule" id="MF_00488"/>
    </source>
</evidence>
<dbReference type="SUPFAM" id="SSF56327">
    <property type="entry name" value="LDH C-terminal domain-like"/>
    <property type="match status" value="1"/>
</dbReference>
<dbReference type="UniPathway" id="UPA00554">
    <property type="reaction ID" value="UER00611"/>
</dbReference>
<feature type="domain" description="Lactate/malate dehydrogenase N-terminal" evidence="10">
    <location>
        <begin position="12"/>
        <end position="148"/>
    </location>
</feature>
<feature type="binding site" evidence="7">
    <location>
        <position position="231"/>
    </location>
    <ligand>
        <name>substrate</name>
    </ligand>
</feature>
<name>A0A1F6NFI4_9BACT</name>
<feature type="domain" description="Lactate/malate dehydrogenase C-terminal" evidence="11">
    <location>
        <begin position="151"/>
        <end position="306"/>
    </location>
</feature>
<dbReference type="Gene3D" id="3.40.50.720">
    <property type="entry name" value="NAD(P)-binding Rossmann-like Domain"/>
    <property type="match status" value="1"/>
</dbReference>
<feature type="binding site" evidence="7">
    <location>
        <position position="88"/>
    </location>
    <ligand>
        <name>substrate</name>
    </ligand>
</feature>
<feature type="binding site" evidence="7 9">
    <location>
        <position position="41"/>
    </location>
    <ligand>
        <name>NAD(+)</name>
        <dbReference type="ChEBI" id="CHEBI:57540"/>
    </ligand>
</feature>
<dbReference type="GO" id="GO:0004459">
    <property type="term" value="F:L-lactate dehydrogenase (NAD+) activity"/>
    <property type="evidence" value="ECO:0007669"/>
    <property type="project" value="UniProtKB-UniRule"/>
</dbReference>
<keyword evidence="7" id="KW-0597">Phosphoprotein</keyword>
<feature type="binding site" evidence="9">
    <location>
        <begin position="16"/>
        <end position="21"/>
    </location>
    <ligand>
        <name>NAD(+)</name>
        <dbReference type="ChEBI" id="CHEBI:57540"/>
    </ligand>
</feature>
<reference evidence="12 13" key="1">
    <citation type="journal article" date="2016" name="Nat. Commun.">
        <title>Thousands of microbial genomes shed light on interconnected biogeochemical processes in an aquifer system.</title>
        <authorList>
            <person name="Anantharaman K."/>
            <person name="Brown C.T."/>
            <person name="Hug L.A."/>
            <person name="Sharon I."/>
            <person name="Castelle C.J."/>
            <person name="Probst A.J."/>
            <person name="Thomas B.C."/>
            <person name="Singh A."/>
            <person name="Wilkins M.J."/>
            <person name="Karaoz U."/>
            <person name="Brodie E.L."/>
            <person name="Williams K.H."/>
            <person name="Hubbard S.S."/>
            <person name="Banfield J.F."/>
        </authorList>
    </citation>
    <scope>NUCLEOTIDE SEQUENCE [LARGE SCALE GENOMIC DNA]</scope>
</reference>
<feature type="binding site" evidence="7">
    <location>
        <position position="94"/>
    </location>
    <ligand>
        <name>substrate</name>
    </ligand>
</feature>
<keyword evidence="7" id="KW-0963">Cytoplasm</keyword>
<accession>A0A1F6NFI4</accession>
<dbReference type="PANTHER" id="PTHR43128">
    <property type="entry name" value="L-2-HYDROXYCARBOXYLATE DEHYDROGENASE (NAD(P)(+))"/>
    <property type="match status" value="1"/>
</dbReference>
<comment type="subcellular location">
    <subcellularLocation>
        <location evidence="7">Cytoplasm</location>
    </subcellularLocation>
</comment>
<dbReference type="HAMAP" id="MF_00488">
    <property type="entry name" value="Lactate_dehydrog"/>
    <property type="match status" value="1"/>
</dbReference>
<gene>
    <name evidence="7" type="primary">ldh</name>
    <name evidence="12" type="ORF">A2373_03830</name>
</gene>
<dbReference type="GO" id="GO:0006089">
    <property type="term" value="P:lactate metabolic process"/>
    <property type="evidence" value="ECO:0007669"/>
    <property type="project" value="TreeGrafter"/>
</dbReference>
<feature type="binding site" evidence="9">
    <location>
        <position position="101"/>
    </location>
    <ligand>
        <name>NAD(+)</name>
        <dbReference type="ChEBI" id="CHEBI:57540"/>
    </ligand>
</feature>
<evidence type="ECO:0000256" key="9">
    <source>
        <dbReference type="PIRSR" id="PIRSR000102-3"/>
    </source>
</evidence>
<evidence type="ECO:0000259" key="10">
    <source>
        <dbReference type="Pfam" id="PF00056"/>
    </source>
</evidence>
<evidence type="ECO:0000313" key="13">
    <source>
        <dbReference type="Proteomes" id="UP000176300"/>
    </source>
</evidence>
<feature type="binding site" evidence="7">
    <location>
        <begin position="126"/>
        <end position="129"/>
    </location>
    <ligand>
        <name>substrate</name>
    </ligand>
</feature>
<feature type="modified residue" description="Phosphotyrosine" evidence="7">
    <location>
        <position position="222"/>
    </location>
</feature>
<dbReference type="STRING" id="1798697.A2373_03830"/>
<comment type="subunit">
    <text evidence="7">Homotetramer.</text>
</comment>
<feature type="binding site" evidence="7">
    <location>
        <position position="107"/>
    </location>
    <ligand>
        <name>NAD(+)</name>
        <dbReference type="ChEBI" id="CHEBI:57540"/>
    </ligand>
</feature>
<comment type="catalytic activity">
    <reaction evidence="6 7">
        <text>(S)-lactate + NAD(+) = pyruvate + NADH + H(+)</text>
        <dbReference type="Rhea" id="RHEA:23444"/>
        <dbReference type="ChEBI" id="CHEBI:15361"/>
        <dbReference type="ChEBI" id="CHEBI:15378"/>
        <dbReference type="ChEBI" id="CHEBI:16651"/>
        <dbReference type="ChEBI" id="CHEBI:57540"/>
        <dbReference type="ChEBI" id="CHEBI:57945"/>
        <dbReference type="EC" id="1.1.1.27"/>
    </reaction>
</comment>
<feature type="binding site" evidence="7">
    <location>
        <begin position="154"/>
        <end position="157"/>
    </location>
    <ligand>
        <name>substrate</name>
    </ligand>
</feature>
<dbReference type="InterPro" id="IPR022383">
    <property type="entry name" value="Lactate/malate_DH_C"/>
</dbReference>
<feature type="binding site" evidence="7">
    <location>
        <position position="149"/>
    </location>
    <ligand>
        <name>NAD(+)</name>
        <dbReference type="ChEBI" id="CHEBI:57540"/>
    </ligand>
</feature>
<keyword evidence="7" id="KW-0021">Allosteric enzyme</keyword>
<comment type="caution">
    <text evidence="7">Lacks conserved residue(s) required for the propagation of feature annotation.</text>
</comment>
<dbReference type="InterPro" id="IPR018177">
    <property type="entry name" value="L-lactate_DH_AS"/>
</dbReference>
<evidence type="ECO:0000259" key="11">
    <source>
        <dbReference type="Pfam" id="PF02866"/>
    </source>
</evidence>
<comment type="activity regulation">
    <text evidence="7">Allosterically activated by fructose 1,6-bisphosphate (FBP).</text>
</comment>
<sequence length="309" mass="33580">MLDKFNTQKISISVIGAGNVGSAIAYALTIKNVASEINIIDVNEEKQEGEVMDISDGIAFVETGVVKNGSFKDAKNSDIIVVTAGSRQKPGDTRLDLAMENKKIMKSIFQKIGRLKPTSIVIIVSNPVDVLTHYVQKITNLPAGQVLGSGTTLDTSRLRTMLSLKFKVSAQNIHGYVLGEHGNSSFVAWSTVTIGGIPIKEVKGFTQEYAKHTEIEVRKQAYEIIEKKGSTYYGIGLSVANIIKAILFDQSLVLPVSARLDNWNGVSNVCLGTLAIVGRNGVKGLWPLKLNTEEKKKLKKSADLVKSYL</sequence>
<dbReference type="PIRSF" id="PIRSF000102">
    <property type="entry name" value="Lac_mal_DH"/>
    <property type="match status" value="1"/>
</dbReference>
<dbReference type="GO" id="GO:0005737">
    <property type="term" value="C:cytoplasm"/>
    <property type="evidence" value="ECO:0007669"/>
    <property type="project" value="UniProtKB-SubCell"/>
</dbReference>
<comment type="pathway">
    <text evidence="1 7">Fermentation; pyruvate fermentation to lactate; (S)-lactate from pyruvate: step 1/1.</text>
</comment>
<comment type="function">
    <text evidence="7">Catalyzes the conversion of lactate to pyruvate.</text>
</comment>
<evidence type="ECO:0000256" key="6">
    <source>
        <dbReference type="ARBA" id="ARBA00049258"/>
    </source>
</evidence>
<feature type="binding site" evidence="7">
    <location>
        <position position="46"/>
    </location>
    <ligand>
        <name>NAD(+)</name>
        <dbReference type="ChEBI" id="CHEBI:57540"/>
    </ligand>
</feature>